<comment type="subcellular location">
    <subcellularLocation>
        <location evidence="1">Cell membrane</location>
        <topology evidence="1">Multi-pass membrane protein</topology>
    </subcellularLocation>
</comment>
<evidence type="ECO:0000256" key="5">
    <source>
        <dbReference type="ARBA" id="ARBA00022989"/>
    </source>
</evidence>
<evidence type="ECO:0000256" key="1">
    <source>
        <dbReference type="ARBA" id="ARBA00004651"/>
    </source>
</evidence>
<dbReference type="GO" id="GO:0005886">
    <property type="term" value="C:plasma membrane"/>
    <property type="evidence" value="ECO:0007669"/>
    <property type="project" value="UniProtKB-SubCell"/>
</dbReference>
<feature type="transmembrane region" description="Helical" evidence="7">
    <location>
        <begin position="12"/>
        <end position="34"/>
    </location>
</feature>
<feature type="transmembrane region" description="Helical" evidence="7">
    <location>
        <begin position="110"/>
        <end position="127"/>
    </location>
</feature>
<feature type="transmembrane region" description="Helical" evidence="7">
    <location>
        <begin position="378"/>
        <end position="397"/>
    </location>
</feature>
<feature type="transmembrane region" description="Helical" evidence="7">
    <location>
        <begin position="409"/>
        <end position="429"/>
    </location>
</feature>
<feature type="transmembrane region" description="Helical" evidence="7">
    <location>
        <begin position="318"/>
        <end position="338"/>
    </location>
</feature>
<feature type="transmembrane region" description="Helical" evidence="7">
    <location>
        <begin position="441"/>
        <end position="462"/>
    </location>
</feature>
<dbReference type="RefSeq" id="WP_128235405.1">
    <property type="nucleotide sequence ID" value="NZ_SAUX01000001.1"/>
</dbReference>
<evidence type="ECO:0000313" key="8">
    <source>
        <dbReference type="EMBL" id="RWR32569.1"/>
    </source>
</evidence>
<dbReference type="Proteomes" id="UP000285295">
    <property type="component" value="Unassembled WGS sequence"/>
</dbReference>
<dbReference type="PANTHER" id="PTHR30250">
    <property type="entry name" value="PST FAMILY PREDICTED COLANIC ACID TRANSPORTER"/>
    <property type="match status" value="1"/>
</dbReference>
<dbReference type="PANTHER" id="PTHR30250:SF10">
    <property type="entry name" value="LIPOPOLYSACCHARIDE BIOSYNTHESIS PROTEIN WZXC"/>
    <property type="match status" value="1"/>
</dbReference>
<keyword evidence="5 7" id="KW-1133">Transmembrane helix</keyword>
<evidence type="ECO:0000256" key="7">
    <source>
        <dbReference type="SAM" id="Phobius"/>
    </source>
</evidence>
<reference evidence="8 9" key="1">
    <citation type="submission" date="2019-01" db="EMBL/GenBank/DDBJ databases">
        <title>Sinorhodobacter populi sp. nov. isolated from the symptomatic bark tissue of Populus euramericana canker.</title>
        <authorList>
            <person name="Xu G."/>
        </authorList>
    </citation>
    <scope>NUCLEOTIDE SEQUENCE [LARGE SCALE GENOMIC DNA]</scope>
    <source>
        <strain evidence="8 9">D19-10-3-21</strain>
    </source>
</reference>
<reference evidence="8 9" key="2">
    <citation type="submission" date="2019-01" db="EMBL/GenBank/DDBJ databases">
        <authorList>
            <person name="Li Y."/>
        </authorList>
    </citation>
    <scope>NUCLEOTIDE SEQUENCE [LARGE SCALE GENOMIC DNA]</scope>
    <source>
        <strain evidence="8 9">D19-10-3-21</strain>
    </source>
</reference>
<dbReference type="Pfam" id="PF13440">
    <property type="entry name" value="Polysacc_synt_3"/>
    <property type="match status" value="1"/>
</dbReference>
<feature type="transmembrane region" description="Helical" evidence="7">
    <location>
        <begin position="40"/>
        <end position="61"/>
    </location>
</feature>
<sequence>MLSIQALRGAGWLVLSRFLGRFVDFFTLLILARLLTPADFGLTTLALTLIVVLDAVLEIPVTQALLRLRSFDKSHLDTGFTLGLMRGAMIGAVTLAAAWPFAAFYDDSRLIPLMAVLSLGPIARGLASPGMIVYIRAMSFRQTFTAEILGKICAFALAITLVHLGAGYWAIVANTVTAAVATSLATHFIAPYRPKISFARFKDFAGFTGWFSSAQIVGALNWQFDRILLGRFVDRPTLGRFAIASDLSVMPTQSLIGPAMQPVMAAFATINDQPDRMRTAFLKAARFAMFAALPTGVGIALTADLIVALLLGPGWEEAGPLLSLLVLAVLPGAYFQTLSSLCVAMNRPSVLFRVCVFELGLRIPLVCIGLFLSGVDGVVWARVAISMAMLGIYMLYARLLVGLGFRKQIINLWKLALATGLMAVAVALLRPALDDLGLPVILELLLAAATGLAIYGAALFVLGVRLELGRGRFALTDRWARPQA</sequence>
<dbReference type="InterPro" id="IPR050833">
    <property type="entry name" value="Poly_Biosynth_Transport"/>
</dbReference>
<organism evidence="8 9">
    <name type="scientific">Paenirhodobacter populi</name>
    <dbReference type="NCBI Taxonomy" id="2306993"/>
    <lineage>
        <taxon>Bacteria</taxon>
        <taxon>Pseudomonadati</taxon>
        <taxon>Pseudomonadota</taxon>
        <taxon>Alphaproteobacteria</taxon>
        <taxon>Rhodobacterales</taxon>
        <taxon>Rhodobacter group</taxon>
        <taxon>Paenirhodobacter</taxon>
    </lineage>
</organism>
<feature type="transmembrane region" description="Helical" evidence="7">
    <location>
        <begin position="82"/>
        <end position="104"/>
    </location>
</feature>
<protein>
    <submittedName>
        <fullName evidence="8">Lipopolysaccharide biosynthesis protein</fullName>
    </submittedName>
</protein>
<keyword evidence="4 7" id="KW-0812">Transmembrane</keyword>
<comment type="caution">
    <text evidence="8">The sequence shown here is derived from an EMBL/GenBank/DDBJ whole genome shotgun (WGS) entry which is preliminary data.</text>
</comment>
<evidence type="ECO:0000256" key="4">
    <source>
        <dbReference type="ARBA" id="ARBA00022692"/>
    </source>
</evidence>
<comment type="similarity">
    <text evidence="2">Belongs to the polysaccharide synthase family.</text>
</comment>
<dbReference type="CDD" id="cd13127">
    <property type="entry name" value="MATE_tuaB_like"/>
    <property type="match status" value="1"/>
</dbReference>
<evidence type="ECO:0000256" key="3">
    <source>
        <dbReference type="ARBA" id="ARBA00022475"/>
    </source>
</evidence>
<proteinExistence type="inferred from homology"/>
<evidence type="ECO:0000256" key="2">
    <source>
        <dbReference type="ARBA" id="ARBA00007430"/>
    </source>
</evidence>
<evidence type="ECO:0000313" key="9">
    <source>
        <dbReference type="Proteomes" id="UP000285295"/>
    </source>
</evidence>
<keyword evidence="6 7" id="KW-0472">Membrane</keyword>
<feature type="transmembrane region" description="Helical" evidence="7">
    <location>
        <begin position="148"/>
        <end position="165"/>
    </location>
</feature>
<gene>
    <name evidence="8" type="ORF">D2T31_00885</name>
</gene>
<feature type="transmembrane region" description="Helical" evidence="7">
    <location>
        <begin position="171"/>
        <end position="192"/>
    </location>
</feature>
<feature type="transmembrane region" description="Helical" evidence="7">
    <location>
        <begin position="350"/>
        <end position="372"/>
    </location>
</feature>
<name>A0A443KII6_9RHOB</name>
<accession>A0A443KII6</accession>
<feature type="transmembrane region" description="Helical" evidence="7">
    <location>
        <begin position="287"/>
        <end position="312"/>
    </location>
</feature>
<keyword evidence="3" id="KW-1003">Cell membrane</keyword>
<evidence type="ECO:0000256" key="6">
    <source>
        <dbReference type="ARBA" id="ARBA00023136"/>
    </source>
</evidence>
<dbReference type="AlphaFoldDB" id="A0A443KII6"/>
<dbReference type="OrthoDB" id="9770347at2"/>
<dbReference type="EMBL" id="SAUX01000001">
    <property type="protein sequence ID" value="RWR32569.1"/>
    <property type="molecule type" value="Genomic_DNA"/>
</dbReference>